<dbReference type="RefSeq" id="WP_053768769.1">
    <property type="nucleotide sequence ID" value="NZ_CP094681.1"/>
</dbReference>
<sequence length="213" mass="25397">MGYRYAEIKKRIQLQEKHRQMPPIVKAVKKGKLCSRLQSRYQIRKVKKLYRIRYFHYLNPYAVNQSAIRKQLLHIHFLSAEVGVMLKYGIRSVEDAEAVYQELRLENRQSGKSGLGSEELAVRQKYQALRKQVEKKTMDDHQMEMILDQMEELERQYPGGLLMAQERETKENPDVKVLRRMVRKERKEQEAALEMQKKGAACPRKNQHQERIR</sequence>
<gene>
    <name evidence="2" type="ORF">DW016_09875</name>
</gene>
<dbReference type="EMBL" id="QVLX01000005">
    <property type="protein sequence ID" value="RGE86371.1"/>
    <property type="molecule type" value="Genomic_DNA"/>
</dbReference>
<accession>A0A3E3K0M0</accession>
<organism evidence="2 3">
    <name type="scientific">Sellimonas intestinalis</name>
    <dbReference type="NCBI Taxonomy" id="1653434"/>
    <lineage>
        <taxon>Bacteria</taxon>
        <taxon>Bacillati</taxon>
        <taxon>Bacillota</taxon>
        <taxon>Clostridia</taxon>
        <taxon>Lachnospirales</taxon>
        <taxon>Lachnospiraceae</taxon>
        <taxon>Sellimonas</taxon>
    </lineage>
</organism>
<keyword evidence="3" id="KW-1185">Reference proteome</keyword>
<feature type="region of interest" description="Disordered" evidence="1">
    <location>
        <begin position="187"/>
        <end position="213"/>
    </location>
</feature>
<proteinExistence type="predicted"/>
<evidence type="ECO:0000313" key="3">
    <source>
        <dbReference type="Proteomes" id="UP000261080"/>
    </source>
</evidence>
<protein>
    <submittedName>
        <fullName evidence="2">Uncharacterized protein</fullName>
    </submittedName>
</protein>
<dbReference type="GeneID" id="97193342"/>
<dbReference type="AlphaFoldDB" id="A0A3E3K0M0"/>
<evidence type="ECO:0000256" key="1">
    <source>
        <dbReference type="SAM" id="MobiDB-lite"/>
    </source>
</evidence>
<comment type="caution">
    <text evidence="2">The sequence shown here is derived from an EMBL/GenBank/DDBJ whole genome shotgun (WGS) entry which is preliminary data.</text>
</comment>
<dbReference type="Proteomes" id="UP000261080">
    <property type="component" value="Unassembled WGS sequence"/>
</dbReference>
<evidence type="ECO:0000313" key="2">
    <source>
        <dbReference type="EMBL" id="RGE86371.1"/>
    </source>
</evidence>
<name>A0A3E3K0M0_9FIRM</name>
<reference evidence="2 3" key="1">
    <citation type="submission" date="2018-08" db="EMBL/GenBank/DDBJ databases">
        <title>A genome reference for cultivated species of the human gut microbiota.</title>
        <authorList>
            <person name="Zou Y."/>
            <person name="Xue W."/>
            <person name="Luo G."/>
        </authorList>
    </citation>
    <scope>NUCLEOTIDE SEQUENCE [LARGE SCALE GENOMIC DNA]</scope>
    <source>
        <strain evidence="2 3">AF37-2AT</strain>
    </source>
</reference>